<evidence type="ECO:0000256" key="3">
    <source>
        <dbReference type="SAM" id="MobiDB-lite"/>
    </source>
</evidence>
<proteinExistence type="predicted"/>
<sequence length="191" mass="20561">MVAADVSEIVGQNQYLPPSKGYNYDRPSVPFPSPTRPAPSRPTPSYQPPASPSYIPPVTARPASPRPQPSGPAYQPGATSGHGALAGHEHDHHHEPGMPYDFEYKVKDDYFGTDYSRNEVSDGDIIRGEYRVQLPDGRLQIVKYTADWKNGYNADVSYQGEPNFPSASGSASYPASGQPGSSYGPPSSGGY</sequence>
<accession>A0AAW2HV89</accession>
<gene>
    <name evidence="4" type="ORF">PYX00_006416</name>
</gene>
<feature type="region of interest" description="Disordered" evidence="3">
    <location>
        <begin position="1"/>
        <end position="101"/>
    </location>
</feature>
<dbReference type="PANTHER" id="PTHR12236">
    <property type="entry name" value="STRUCTURAL CONTITUENT OF CUTICLE"/>
    <property type="match status" value="1"/>
</dbReference>
<dbReference type="GO" id="GO:0005615">
    <property type="term" value="C:extracellular space"/>
    <property type="evidence" value="ECO:0007669"/>
    <property type="project" value="TreeGrafter"/>
</dbReference>
<comment type="caution">
    <text evidence="4">The sequence shown here is derived from an EMBL/GenBank/DDBJ whole genome shotgun (WGS) entry which is preliminary data.</text>
</comment>
<dbReference type="PROSITE" id="PS51155">
    <property type="entry name" value="CHIT_BIND_RR_2"/>
    <property type="match status" value="1"/>
</dbReference>
<dbReference type="GO" id="GO:0031012">
    <property type="term" value="C:extracellular matrix"/>
    <property type="evidence" value="ECO:0007669"/>
    <property type="project" value="TreeGrafter"/>
</dbReference>
<dbReference type="AlphaFoldDB" id="A0AAW2HV89"/>
<reference evidence="4" key="1">
    <citation type="journal article" date="2024" name="Gigascience">
        <title>Chromosome-level genome of the poultry shaft louse Menopon gallinae provides insight into the host-switching and adaptive evolution of parasitic lice.</title>
        <authorList>
            <person name="Xu Y."/>
            <person name="Ma L."/>
            <person name="Liu S."/>
            <person name="Liang Y."/>
            <person name="Liu Q."/>
            <person name="He Z."/>
            <person name="Tian L."/>
            <person name="Duan Y."/>
            <person name="Cai W."/>
            <person name="Li H."/>
            <person name="Song F."/>
        </authorList>
    </citation>
    <scope>NUCLEOTIDE SEQUENCE</scope>
    <source>
        <strain evidence="4">Cailab_2023a</strain>
    </source>
</reference>
<evidence type="ECO:0000256" key="1">
    <source>
        <dbReference type="ARBA" id="ARBA00022460"/>
    </source>
</evidence>
<evidence type="ECO:0000313" key="4">
    <source>
        <dbReference type="EMBL" id="KAL0273840.1"/>
    </source>
</evidence>
<dbReference type="InterPro" id="IPR000618">
    <property type="entry name" value="Insect_cuticle"/>
</dbReference>
<feature type="compositionally biased region" description="Pro residues" evidence="3">
    <location>
        <begin position="29"/>
        <end position="55"/>
    </location>
</feature>
<name>A0AAW2HV89_9NEOP</name>
<protein>
    <recommendedName>
        <fullName evidence="5">Pro-resilin-like</fullName>
    </recommendedName>
</protein>
<feature type="compositionally biased region" description="Basic and acidic residues" evidence="3">
    <location>
        <begin position="87"/>
        <end position="101"/>
    </location>
</feature>
<organism evidence="4">
    <name type="scientific">Menopon gallinae</name>
    <name type="common">poultry shaft louse</name>
    <dbReference type="NCBI Taxonomy" id="328185"/>
    <lineage>
        <taxon>Eukaryota</taxon>
        <taxon>Metazoa</taxon>
        <taxon>Ecdysozoa</taxon>
        <taxon>Arthropoda</taxon>
        <taxon>Hexapoda</taxon>
        <taxon>Insecta</taxon>
        <taxon>Pterygota</taxon>
        <taxon>Neoptera</taxon>
        <taxon>Paraneoptera</taxon>
        <taxon>Psocodea</taxon>
        <taxon>Troctomorpha</taxon>
        <taxon>Phthiraptera</taxon>
        <taxon>Amblycera</taxon>
        <taxon>Menoponidae</taxon>
        <taxon>Menopon</taxon>
    </lineage>
</organism>
<dbReference type="PROSITE" id="PS00233">
    <property type="entry name" value="CHIT_BIND_RR_1"/>
    <property type="match status" value="1"/>
</dbReference>
<evidence type="ECO:0008006" key="5">
    <source>
        <dbReference type="Google" id="ProtNLM"/>
    </source>
</evidence>
<feature type="region of interest" description="Disordered" evidence="3">
    <location>
        <begin position="154"/>
        <end position="191"/>
    </location>
</feature>
<evidence type="ECO:0000256" key="2">
    <source>
        <dbReference type="PROSITE-ProRule" id="PRU00497"/>
    </source>
</evidence>
<dbReference type="GO" id="GO:0042302">
    <property type="term" value="F:structural constituent of cuticle"/>
    <property type="evidence" value="ECO:0007669"/>
    <property type="project" value="UniProtKB-UniRule"/>
</dbReference>
<keyword evidence="1 2" id="KW-0193">Cuticle</keyword>
<dbReference type="InterPro" id="IPR031311">
    <property type="entry name" value="CHIT_BIND_RR_consensus"/>
</dbReference>
<dbReference type="EMBL" id="JARGDH010000003">
    <property type="protein sequence ID" value="KAL0273840.1"/>
    <property type="molecule type" value="Genomic_DNA"/>
</dbReference>
<dbReference type="InterPro" id="IPR051217">
    <property type="entry name" value="Insect_Cuticle_Struc_Prot"/>
</dbReference>
<dbReference type="Pfam" id="PF00379">
    <property type="entry name" value="Chitin_bind_4"/>
    <property type="match status" value="1"/>
</dbReference>
<feature type="compositionally biased region" description="Low complexity" evidence="3">
    <location>
        <begin position="165"/>
        <end position="191"/>
    </location>
</feature>
<dbReference type="PANTHER" id="PTHR12236:SF79">
    <property type="entry name" value="CUTICULAR PROTEIN 50CB-RELATED"/>
    <property type="match status" value="1"/>
</dbReference>